<evidence type="ECO:0000256" key="1">
    <source>
        <dbReference type="SAM" id="MobiDB-lite"/>
    </source>
</evidence>
<feature type="compositionally biased region" description="Basic residues" evidence="1">
    <location>
        <begin position="399"/>
        <end position="419"/>
    </location>
</feature>
<feature type="region of interest" description="Disordered" evidence="1">
    <location>
        <begin position="370"/>
        <end position="466"/>
    </location>
</feature>
<feature type="compositionally biased region" description="Low complexity" evidence="1">
    <location>
        <begin position="420"/>
        <end position="454"/>
    </location>
</feature>
<gene>
    <name evidence="4" type="ORF">BP01DRAFT_291292</name>
</gene>
<protein>
    <submittedName>
        <fullName evidence="4">Uncharacterized protein</fullName>
    </submittedName>
</protein>
<feature type="compositionally biased region" description="Low complexity" evidence="1">
    <location>
        <begin position="121"/>
        <end position="134"/>
    </location>
</feature>
<sequence length="650" mass="71985">MSSSNYYPSSPRFAPPQSAQPYQSIFGGGDSSQDAGNASESERDADAAAAAADDDRDGGDLLDTIMEEDELPPLGETFSDESDFTYMDSGGEESDDEGDGAVRNDAVQEQTDMRIAKPRRQQQAPRAPSSSPSADEYRPNRFRGLESTWRKLTAEDRQNAQALIDLRARDLSAHLYNAYALRVRARAMARRVAAGGRGQETRNADDEEEEVFAPPKRWTAWPMPAAEVPRPGELIRRAVDDVWTLRQQPDPRPSAELEESLMAVMLKTAKERFNARQWETRPATDAMTPRRRRKSSMSQTGTGTGTQEESAADWDSEDIEEQETTKPVTLRPVVQADDEKSHMQLRPLTRNILTQFDTLLMGLYRARQGDLARDDDSSVSEWQTDTASVGSGASSAQSQKRKGKERSRSRGRKRTRRSSSTRLSSSRGASSERISSPATTSSQRSRSQGSSQSRGRSHSSDGRRSVSRVRLGLRDWSEVLGIASMTGFPAAVVMRASRRCADLFGQDMAFRTFHEGKVRQEVAEDGALGPWEYVESESDSEADPEVEQPEPEPESVPVSRASSKRPRSRATSVKGGSRSRATSASADDTVRPKGKGEHRKADLVCPIRSCDRHHNGFSRRWNLNQHLKTMHPNYQPSPSARKTSAATTPK</sequence>
<feature type="compositionally biased region" description="Basic and acidic residues" evidence="1">
    <location>
        <begin position="588"/>
        <end position="602"/>
    </location>
</feature>
<feature type="compositionally biased region" description="Low complexity" evidence="1">
    <location>
        <begin position="387"/>
        <end position="398"/>
    </location>
</feature>
<feature type="region of interest" description="Disordered" evidence="1">
    <location>
        <begin position="276"/>
        <end position="342"/>
    </location>
</feature>
<evidence type="ECO:0000313" key="4">
    <source>
        <dbReference type="EMBL" id="PYH47384.1"/>
    </source>
</evidence>
<feature type="domain" description="Rrn9" evidence="2">
    <location>
        <begin position="165"/>
        <end position="235"/>
    </location>
</feature>
<evidence type="ECO:0000259" key="2">
    <source>
        <dbReference type="Pfam" id="PF10680"/>
    </source>
</evidence>
<feature type="region of interest" description="Disordered" evidence="1">
    <location>
        <begin position="534"/>
        <end position="650"/>
    </location>
</feature>
<evidence type="ECO:0000259" key="3">
    <source>
        <dbReference type="Pfam" id="PF26176"/>
    </source>
</evidence>
<feature type="compositionally biased region" description="Polar residues" evidence="1">
    <location>
        <begin position="621"/>
        <end position="650"/>
    </location>
</feature>
<feature type="region of interest" description="Disordered" evidence="1">
    <location>
        <begin position="1"/>
        <end position="142"/>
    </location>
</feature>
<feature type="compositionally biased region" description="Acidic residues" evidence="1">
    <location>
        <begin position="310"/>
        <end position="322"/>
    </location>
</feature>
<dbReference type="EMBL" id="KZ821224">
    <property type="protein sequence ID" value="PYH47384.1"/>
    <property type="molecule type" value="Genomic_DNA"/>
</dbReference>
<feature type="compositionally biased region" description="Acidic residues" evidence="1">
    <location>
        <begin position="534"/>
        <end position="553"/>
    </location>
</feature>
<dbReference type="OrthoDB" id="5412288at2759"/>
<proteinExistence type="predicted"/>
<feature type="domain" description="C2H2-domain containing protein second zinc finger" evidence="3">
    <location>
        <begin position="605"/>
        <end position="631"/>
    </location>
</feature>
<dbReference type="GeneID" id="37072873"/>
<accession>A0A318ZLR7</accession>
<dbReference type="Pfam" id="PF10680">
    <property type="entry name" value="RRN9"/>
    <property type="match status" value="1"/>
</dbReference>
<reference evidence="4 5" key="1">
    <citation type="submission" date="2016-12" db="EMBL/GenBank/DDBJ databases">
        <title>The genomes of Aspergillus section Nigri reveals drivers in fungal speciation.</title>
        <authorList>
            <consortium name="DOE Joint Genome Institute"/>
            <person name="Vesth T.C."/>
            <person name="Nybo J."/>
            <person name="Theobald S."/>
            <person name="Brandl J."/>
            <person name="Frisvad J.C."/>
            <person name="Nielsen K.F."/>
            <person name="Lyhne E.K."/>
            <person name="Kogle M.E."/>
            <person name="Kuo A."/>
            <person name="Riley R."/>
            <person name="Clum A."/>
            <person name="Nolan M."/>
            <person name="Lipzen A."/>
            <person name="Salamov A."/>
            <person name="Henrissat B."/>
            <person name="Wiebenga A."/>
            <person name="De Vries R.P."/>
            <person name="Grigoriev I.V."/>
            <person name="Mortensen U.H."/>
            <person name="Andersen M.R."/>
            <person name="Baker S.E."/>
        </authorList>
    </citation>
    <scope>NUCLEOTIDE SEQUENCE [LARGE SCALE GENOMIC DNA]</scope>
    <source>
        <strain evidence="4 5">JOP 1030-1</strain>
    </source>
</reference>
<organism evidence="4 5">
    <name type="scientific">Aspergillus saccharolyticus JOP 1030-1</name>
    <dbReference type="NCBI Taxonomy" id="1450539"/>
    <lineage>
        <taxon>Eukaryota</taxon>
        <taxon>Fungi</taxon>
        <taxon>Dikarya</taxon>
        <taxon>Ascomycota</taxon>
        <taxon>Pezizomycotina</taxon>
        <taxon>Eurotiomycetes</taxon>
        <taxon>Eurotiomycetidae</taxon>
        <taxon>Eurotiales</taxon>
        <taxon>Aspergillaceae</taxon>
        <taxon>Aspergillus</taxon>
        <taxon>Aspergillus subgen. Circumdati</taxon>
    </lineage>
</organism>
<dbReference type="Pfam" id="PF26176">
    <property type="entry name" value="zf_C2H2_17_2"/>
    <property type="match status" value="1"/>
</dbReference>
<keyword evidence="5" id="KW-1185">Reference proteome</keyword>
<feature type="compositionally biased region" description="Low complexity" evidence="1">
    <location>
        <begin position="569"/>
        <end position="587"/>
    </location>
</feature>
<dbReference type="InterPro" id="IPR059095">
    <property type="entry name" value="Znf_C2H2_17_2nd"/>
</dbReference>
<dbReference type="AlphaFoldDB" id="A0A318ZLR7"/>
<feature type="compositionally biased region" description="Acidic residues" evidence="1">
    <location>
        <begin position="90"/>
        <end position="99"/>
    </location>
</feature>
<name>A0A318ZLR7_9EURO</name>
<evidence type="ECO:0000313" key="5">
    <source>
        <dbReference type="Proteomes" id="UP000248349"/>
    </source>
</evidence>
<dbReference type="STRING" id="1450539.A0A318ZLR7"/>
<dbReference type="Proteomes" id="UP000248349">
    <property type="component" value="Unassembled WGS sequence"/>
</dbReference>
<dbReference type="RefSeq" id="XP_025433366.1">
    <property type="nucleotide sequence ID" value="XM_025571645.1"/>
</dbReference>
<dbReference type="InterPro" id="IPR019622">
    <property type="entry name" value="Rrn9_dom"/>
</dbReference>